<name>V6LNR7_9EUKA</name>
<keyword evidence="1" id="KW-0472">Membrane</keyword>
<accession>V6LNR7</accession>
<dbReference type="InterPro" id="IPR009030">
    <property type="entry name" value="Growth_fac_rcpt_cys_sf"/>
</dbReference>
<proteinExistence type="predicted"/>
<feature type="transmembrane region" description="Helical" evidence="1">
    <location>
        <begin position="131"/>
        <end position="154"/>
    </location>
</feature>
<sequence>MSQTGCQKCDKTCNTCRNEAKTCKFCADLHQPTIKQTCQPICITDVPDGSACVDGVSKLCGAETQITACQCTQKSNCLTCTSANSKCKSCLKGYKLVNGECSTCVQGAEKIGEFCIGGVQEDLNSSLSGGAVAGIVIAVLVVIGGIGGGVFWYLKKSKSQLKNVSQQEIMQE</sequence>
<organism evidence="2">
    <name type="scientific">Spironucleus salmonicida</name>
    <dbReference type="NCBI Taxonomy" id="348837"/>
    <lineage>
        <taxon>Eukaryota</taxon>
        <taxon>Metamonada</taxon>
        <taxon>Diplomonadida</taxon>
        <taxon>Hexamitidae</taxon>
        <taxon>Hexamitinae</taxon>
        <taxon>Spironucleus</taxon>
    </lineage>
</organism>
<gene>
    <name evidence="2" type="ORF">SS50377_18065</name>
</gene>
<dbReference type="EMBL" id="KI546162">
    <property type="protein sequence ID" value="EST42379.1"/>
    <property type="molecule type" value="Genomic_DNA"/>
</dbReference>
<evidence type="ECO:0000256" key="1">
    <source>
        <dbReference type="SAM" id="Phobius"/>
    </source>
</evidence>
<reference evidence="2" key="1">
    <citation type="journal article" date="2014" name="PLoS Genet.">
        <title>The Genome of Spironucleus salmonicida Highlights a Fish Pathogen Adapted to Fluctuating Environments.</title>
        <authorList>
            <person name="Xu F."/>
            <person name="Jerlstrom-Hultqvist J."/>
            <person name="Einarsson E."/>
            <person name="Astvaldsson A."/>
            <person name="Svard S.G."/>
            <person name="Andersson J.O."/>
        </authorList>
    </citation>
    <scope>NUCLEOTIDE SEQUENCE</scope>
</reference>
<keyword evidence="1" id="KW-1133">Transmembrane helix</keyword>
<dbReference type="SUPFAM" id="SSF57184">
    <property type="entry name" value="Growth factor receptor domain"/>
    <property type="match status" value="1"/>
</dbReference>
<dbReference type="AlphaFoldDB" id="V6LNR7"/>
<protein>
    <submittedName>
        <fullName evidence="2">Cysteine-rich membrane protein 2</fullName>
    </submittedName>
</protein>
<dbReference type="VEuPathDB" id="GiardiaDB:SS50377_21576"/>
<evidence type="ECO:0000313" key="2">
    <source>
        <dbReference type="EMBL" id="EST42379.1"/>
    </source>
</evidence>
<keyword evidence="1" id="KW-0812">Transmembrane</keyword>